<protein>
    <submittedName>
        <fullName evidence="1">Uncharacterized protein</fullName>
    </submittedName>
</protein>
<name>A0A8S5LZW6_9CAUD</name>
<accession>A0A8S5LZW6</accession>
<sequence length="123" mass="13625">MKISELTTERAADVLCEVSIYALNILSDKELLASLRMQLEGTDGDRTKAEMIAIASEKVAELIPLILKKHKDDVFGIVAAVNGLTLEQVRQQKIIKTMTAIKEMARDKDLIDFFRSCVSTGKA</sequence>
<reference evidence="1" key="1">
    <citation type="journal article" date="2021" name="Proc. Natl. Acad. Sci. U.S.A.">
        <title>A Catalog of Tens of Thousands of Viruses from Human Metagenomes Reveals Hidden Associations with Chronic Diseases.</title>
        <authorList>
            <person name="Tisza M.J."/>
            <person name="Buck C.B."/>
        </authorList>
    </citation>
    <scope>NUCLEOTIDE SEQUENCE</scope>
    <source>
        <strain evidence="1">CtuvC1</strain>
    </source>
</reference>
<evidence type="ECO:0000313" key="1">
    <source>
        <dbReference type="EMBL" id="DAD75502.1"/>
    </source>
</evidence>
<dbReference type="EMBL" id="BK014784">
    <property type="protein sequence ID" value="DAD75502.1"/>
    <property type="molecule type" value="Genomic_DNA"/>
</dbReference>
<proteinExistence type="predicted"/>
<organism evidence="1">
    <name type="scientific">Siphoviridae sp. ctuvC1</name>
    <dbReference type="NCBI Taxonomy" id="2826507"/>
    <lineage>
        <taxon>Viruses</taxon>
        <taxon>Duplodnaviria</taxon>
        <taxon>Heunggongvirae</taxon>
        <taxon>Uroviricota</taxon>
        <taxon>Caudoviricetes</taxon>
    </lineage>
</organism>